<reference evidence="4" key="1">
    <citation type="submission" date="2015-09" db="EMBL/GenBank/DDBJ databases">
        <authorList>
            <person name="Graham D.E."/>
            <person name="Mahan K.M."/>
            <person name="Klingeman D.M."/>
            <person name="Fida T."/>
            <person name="Giannone R.J."/>
            <person name="Hettich R.L."/>
            <person name="Parry R.J."/>
            <person name="Spain J.C."/>
        </authorList>
    </citation>
    <scope>NUCLEOTIDE SEQUENCE [LARGE SCALE GENOMIC DNA]</scope>
    <source>
        <strain evidence="4">JCM 4701</strain>
    </source>
</reference>
<feature type="transmembrane region" description="Helical" evidence="2">
    <location>
        <begin position="201"/>
        <end position="221"/>
    </location>
</feature>
<feature type="transmembrane region" description="Helical" evidence="2">
    <location>
        <begin position="59"/>
        <end position="77"/>
    </location>
</feature>
<name>A0A2N8P8P7_STRNR</name>
<feature type="transmembrane region" description="Helical" evidence="2">
    <location>
        <begin position="89"/>
        <end position="108"/>
    </location>
</feature>
<keyword evidence="2" id="KW-0812">Transmembrane</keyword>
<feature type="transmembrane region" description="Helical" evidence="2">
    <location>
        <begin position="114"/>
        <end position="134"/>
    </location>
</feature>
<keyword evidence="2" id="KW-1133">Transmembrane helix</keyword>
<evidence type="ECO:0000313" key="3">
    <source>
        <dbReference type="EMBL" id="PNE37393.1"/>
    </source>
</evidence>
<organism evidence="3 4">
    <name type="scientific">Streptomyces noursei</name>
    <name type="common">Streptomyces albulus</name>
    <dbReference type="NCBI Taxonomy" id="1971"/>
    <lineage>
        <taxon>Bacteria</taxon>
        <taxon>Bacillati</taxon>
        <taxon>Actinomycetota</taxon>
        <taxon>Actinomycetes</taxon>
        <taxon>Kitasatosporales</taxon>
        <taxon>Streptomycetaceae</taxon>
        <taxon>Streptomyces</taxon>
    </lineage>
</organism>
<dbReference type="AlphaFoldDB" id="A0A2N8P8P7"/>
<sequence length="284" mass="29381">MTIGQPDSAAVATPPARGRRPGVAPLRSKVPEVTALFWVVKILTTGMGETASDYLGRTLGPIPAGALGFTAFAILMVAQFRSTRYRAGLYWSTIVMVSVFGTMAADVVHVILGVPYLVSTLAFSVALAVILLAWYASEGTLALHSVRTRRRETFYWATVLTTFALGTAAGDLTAGTLGLGYLTSGIVFGALILVPALAGRFLGLNAVAAFWGAYILTRPLGASFADWMGVPATRGGLDWGTGPVTLALTVPIALLIGYLAVTGKDTPADGPAERGPGAAVPVAG</sequence>
<keyword evidence="4" id="KW-1185">Reference proteome</keyword>
<dbReference type="Pfam" id="PF03988">
    <property type="entry name" value="DUF347"/>
    <property type="match status" value="4"/>
</dbReference>
<proteinExistence type="predicted"/>
<evidence type="ECO:0000256" key="2">
    <source>
        <dbReference type="SAM" id="Phobius"/>
    </source>
</evidence>
<evidence type="ECO:0008006" key="5">
    <source>
        <dbReference type="Google" id="ProtNLM"/>
    </source>
</evidence>
<dbReference type="InterPro" id="IPR007136">
    <property type="entry name" value="DUF347"/>
</dbReference>
<dbReference type="EMBL" id="LJSN01000003">
    <property type="protein sequence ID" value="PNE37393.1"/>
    <property type="molecule type" value="Genomic_DNA"/>
</dbReference>
<accession>A0A2N8P8P7</accession>
<dbReference type="Proteomes" id="UP000236047">
    <property type="component" value="Unassembled WGS sequence"/>
</dbReference>
<feature type="compositionally biased region" description="Low complexity" evidence="1">
    <location>
        <begin position="9"/>
        <end position="24"/>
    </location>
</feature>
<dbReference type="RefSeq" id="WP_102925113.1">
    <property type="nucleotide sequence ID" value="NZ_LJSN01000003.1"/>
</dbReference>
<feature type="transmembrane region" description="Helical" evidence="2">
    <location>
        <begin position="154"/>
        <end position="170"/>
    </location>
</feature>
<feature type="transmembrane region" description="Helical" evidence="2">
    <location>
        <begin position="241"/>
        <end position="261"/>
    </location>
</feature>
<keyword evidence="2" id="KW-0472">Membrane</keyword>
<evidence type="ECO:0000313" key="4">
    <source>
        <dbReference type="Proteomes" id="UP000236047"/>
    </source>
</evidence>
<feature type="region of interest" description="Disordered" evidence="1">
    <location>
        <begin position="1"/>
        <end position="24"/>
    </location>
</feature>
<comment type="caution">
    <text evidence="3">The sequence shown here is derived from an EMBL/GenBank/DDBJ whole genome shotgun (WGS) entry which is preliminary data.</text>
</comment>
<gene>
    <name evidence="3" type="ORF">AOB60_24080</name>
</gene>
<evidence type="ECO:0000256" key="1">
    <source>
        <dbReference type="SAM" id="MobiDB-lite"/>
    </source>
</evidence>
<protein>
    <recommendedName>
        <fullName evidence="5">Membrane-anchored protein</fullName>
    </recommendedName>
</protein>
<feature type="transmembrane region" description="Helical" evidence="2">
    <location>
        <begin position="176"/>
        <end position="194"/>
    </location>
</feature>